<evidence type="ECO:0000256" key="1">
    <source>
        <dbReference type="SAM" id="MobiDB-lite"/>
    </source>
</evidence>
<feature type="transmembrane region" description="Helical" evidence="2">
    <location>
        <begin position="110"/>
        <end position="128"/>
    </location>
</feature>
<dbReference type="KEGG" id="ska:CP970_24975"/>
<gene>
    <name evidence="3" type="ORF">CP970_24975</name>
</gene>
<sequence length="317" mass="33775">MAQGGWGPSNAPGQGNGTNPYGVPQQPNPYGPPPNGQYPYGPPPPHPYPHPQPYPPRPQPALRRRRLGCAGLFVSPLIPVIRSSRRHAESIFNRPGGGRVEDRIVSRVQLWRALVGAAASLGLIYAYGADDGWSGVANDGVVKLLLAPILLMITGPLAILAFIGLAPATQRPVLRSRLRAPLKAVGWYVGILAGTVAVMFGAALLLKQNYGTLLNGLVALALLIGLIWLLPFMLFSSAYAARYAFNTANVHASLPAALTVVLVWELTLCSIALDGGLPHGPPLAQWCAVLGGPLSVTAVALWELHRMRTRYGVRIRG</sequence>
<organism evidence="3 4">
    <name type="scientific">Streptomyces kanamyceticus</name>
    <dbReference type="NCBI Taxonomy" id="1967"/>
    <lineage>
        <taxon>Bacteria</taxon>
        <taxon>Bacillati</taxon>
        <taxon>Actinomycetota</taxon>
        <taxon>Actinomycetes</taxon>
        <taxon>Kitasatosporales</taxon>
        <taxon>Streptomycetaceae</taxon>
        <taxon>Streptomyces</taxon>
    </lineage>
</organism>
<dbReference type="EMBL" id="CP023699">
    <property type="protein sequence ID" value="QEU93727.1"/>
    <property type="molecule type" value="Genomic_DNA"/>
</dbReference>
<feature type="transmembrane region" description="Helical" evidence="2">
    <location>
        <begin position="256"/>
        <end position="277"/>
    </location>
</feature>
<proteinExistence type="predicted"/>
<evidence type="ECO:0000313" key="3">
    <source>
        <dbReference type="EMBL" id="QEU93727.1"/>
    </source>
</evidence>
<dbReference type="Proteomes" id="UP000325529">
    <property type="component" value="Chromosome"/>
</dbReference>
<evidence type="ECO:0000256" key="2">
    <source>
        <dbReference type="SAM" id="Phobius"/>
    </source>
</evidence>
<keyword evidence="4" id="KW-1185">Reference proteome</keyword>
<reference evidence="3 4" key="1">
    <citation type="submission" date="2017-09" db="EMBL/GenBank/DDBJ databases">
        <authorList>
            <person name="Lee N."/>
            <person name="Cho B.-K."/>
        </authorList>
    </citation>
    <scope>NUCLEOTIDE SEQUENCE [LARGE SCALE GENOMIC DNA]</scope>
    <source>
        <strain evidence="3 4">ATCC 12853</strain>
    </source>
</reference>
<name>A0A5J6GFK8_STRKN</name>
<feature type="transmembrane region" description="Helical" evidence="2">
    <location>
        <begin position="212"/>
        <end position="235"/>
    </location>
</feature>
<feature type="compositionally biased region" description="Pro residues" evidence="1">
    <location>
        <begin position="26"/>
        <end position="59"/>
    </location>
</feature>
<accession>A0A5J6GFK8</accession>
<protein>
    <submittedName>
        <fullName evidence="3">Uncharacterized protein</fullName>
    </submittedName>
</protein>
<feature type="transmembrane region" description="Helical" evidence="2">
    <location>
        <begin position="140"/>
        <end position="165"/>
    </location>
</feature>
<keyword evidence="2" id="KW-0812">Transmembrane</keyword>
<keyword evidence="2" id="KW-1133">Transmembrane helix</keyword>
<dbReference type="AlphaFoldDB" id="A0A5J6GFK8"/>
<feature type="transmembrane region" description="Helical" evidence="2">
    <location>
        <begin position="185"/>
        <end position="206"/>
    </location>
</feature>
<dbReference type="RefSeq" id="WP_150493923.1">
    <property type="nucleotide sequence ID" value="NZ_CP023699.1"/>
</dbReference>
<feature type="transmembrane region" description="Helical" evidence="2">
    <location>
        <begin position="283"/>
        <end position="304"/>
    </location>
</feature>
<keyword evidence="2" id="KW-0472">Membrane</keyword>
<evidence type="ECO:0000313" key="4">
    <source>
        <dbReference type="Proteomes" id="UP000325529"/>
    </source>
</evidence>
<feature type="region of interest" description="Disordered" evidence="1">
    <location>
        <begin position="1"/>
        <end position="61"/>
    </location>
</feature>